<keyword evidence="3" id="KW-0677">Repeat</keyword>
<gene>
    <name evidence="9" type="ORF">DPMN_021626</name>
</gene>
<dbReference type="GO" id="GO:0005634">
    <property type="term" value="C:nucleus"/>
    <property type="evidence" value="ECO:0007669"/>
    <property type="project" value="UniProtKB-SubCell"/>
</dbReference>
<dbReference type="EMBL" id="JAIWYP010000001">
    <property type="protein sequence ID" value="KAH3897438.1"/>
    <property type="molecule type" value="Genomic_DNA"/>
</dbReference>
<dbReference type="GO" id="GO:0008270">
    <property type="term" value="F:zinc ion binding"/>
    <property type="evidence" value="ECO:0007669"/>
    <property type="project" value="UniProtKB-KW"/>
</dbReference>
<name>A0A9D4NIW8_DREPO</name>
<dbReference type="Pfam" id="PF00096">
    <property type="entry name" value="zf-C2H2"/>
    <property type="match status" value="3"/>
</dbReference>
<dbReference type="InterPro" id="IPR050888">
    <property type="entry name" value="ZnF_C2H2-type_TF"/>
</dbReference>
<reference evidence="9" key="2">
    <citation type="submission" date="2020-11" db="EMBL/GenBank/DDBJ databases">
        <authorList>
            <person name="McCartney M.A."/>
            <person name="Auch B."/>
            <person name="Kono T."/>
            <person name="Mallez S."/>
            <person name="Becker A."/>
            <person name="Gohl D.M."/>
            <person name="Silverstein K.A.T."/>
            <person name="Koren S."/>
            <person name="Bechman K.B."/>
            <person name="Herman A."/>
            <person name="Abrahante J.E."/>
            <person name="Garbe J."/>
        </authorList>
    </citation>
    <scope>NUCLEOTIDE SEQUENCE</scope>
    <source>
        <strain evidence="9">Duluth1</strain>
        <tissue evidence="9">Whole animal</tissue>
    </source>
</reference>
<accession>A0A9D4NIW8</accession>
<dbReference type="PROSITE" id="PS00028">
    <property type="entry name" value="ZINC_FINGER_C2H2_1"/>
    <property type="match status" value="3"/>
</dbReference>
<evidence type="ECO:0000256" key="7">
    <source>
        <dbReference type="PROSITE-ProRule" id="PRU00042"/>
    </source>
</evidence>
<proteinExistence type="predicted"/>
<evidence type="ECO:0000256" key="6">
    <source>
        <dbReference type="ARBA" id="ARBA00023242"/>
    </source>
</evidence>
<reference evidence="9" key="1">
    <citation type="journal article" date="2019" name="bioRxiv">
        <title>The Genome of the Zebra Mussel, Dreissena polymorpha: A Resource for Invasive Species Research.</title>
        <authorList>
            <person name="McCartney M.A."/>
            <person name="Auch B."/>
            <person name="Kono T."/>
            <person name="Mallez S."/>
            <person name="Zhang Y."/>
            <person name="Obille A."/>
            <person name="Becker A."/>
            <person name="Abrahante J.E."/>
            <person name="Garbe J."/>
            <person name="Badalamenti J.P."/>
            <person name="Herman A."/>
            <person name="Mangelson H."/>
            <person name="Liachko I."/>
            <person name="Sullivan S."/>
            <person name="Sone E.D."/>
            <person name="Koren S."/>
            <person name="Silverstein K.A.T."/>
            <person name="Beckman K.B."/>
            <person name="Gohl D.M."/>
        </authorList>
    </citation>
    <scope>NUCLEOTIDE SEQUENCE</scope>
    <source>
        <strain evidence="9">Duluth1</strain>
        <tissue evidence="9">Whole animal</tissue>
    </source>
</reference>
<dbReference type="PANTHER" id="PTHR24406">
    <property type="entry name" value="TRANSCRIPTIONAL REPRESSOR CTCFL-RELATED"/>
    <property type="match status" value="1"/>
</dbReference>
<dbReference type="InterPro" id="IPR036236">
    <property type="entry name" value="Znf_C2H2_sf"/>
</dbReference>
<dbReference type="Proteomes" id="UP000828390">
    <property type="component" value="Unassembled WGS sequence"/>
</dbReference>
<dbReference type="SUPFAM" id="SSF57667">
    <property type="entry name" value="beta-beta-alpha zinc fingers"/>
    <property type="match status" value="2"/>
</dbReference>
<feature type="domain" description="C2H2-type" evidence="8">
    <location>
        <begin position="201"/>
        <end position="228"/>
    </location>
</feature>
<sequence>MDESLGVSGLEESIRAVHSCQCGYYSTDKSNYNKHVKRCRWHTPGPRTSTFAKQQTIAQASTSTSVGVVQQQTCKDPIPSKTLLMCETCGKNYKTKYSLNLHIKSKHSNSFKHKCSLCEKTFNQSVQYRFHCATHLKVSIDKCPHCNASFSSHGSLSRHLKTCIKNTDSFERFECDKCDATFPQRSRLRYHQRGKHEEKRYTCEGCSKTFAWRSSLNVHSKHCPSNVA</sequence>
<evidence type="ECO:0000256" key="1">
    <source>
        <dbReference type="ARBA" id="ARBA00004123"/>
    </source>
</evidence>
<organism evidence="9 10">
    <name type="scientific">Dreissena polymorpha</name>
    <name type="common">Zebra mussel</name>
    <name type="synonym">Mytilus polymorpha</name>
    <dbReference type="NCBI Taxonomy" id="45954"/>
    <lineage>
        <taxon>Eukaryota</taxon>
        <taxon>Metazoa</taxon>
        <taxon>Spiralia</taxon>
        <taxon>Lophotrochozoa</taxon>
        <taxon>Mollusca</taxon>
        <taxon>Bivalvia</taxon>
        <taxon>Autobranchia</taxon>
        <taxon>Heteroconchia</taxon>
        <taxon>Euheterodonta</taxon>
        <taxon>Imparidentia</taxon>
        <taxon>Neoheterodontei</taxon>
        <taxon>Myida</taxon>
        <taxon>Dreissenoidea</taxon>
        <taxon>Dreissenidae</taxon>
        <taxon>Dreissena</taxon>
    </lineage>
</organism>
<protein>
    <recommendedName>
        <fullName evidence="8">C2H2-type domain-containing protein</fullName>
    </recommendedName>
</protein>
<evidence type="ECO:0000256" key="2">
    <source>
        <dbReference type="ARBA" id="ARBA00022723"/>
    </source>
</evidence>
<dbReference type="SMART" id="SM00355">
    <property type="entry name" value="ZnF_C2H2"/>
    <property type="match status" value="5"/>
</dbReference>
<evidence type="ECO:0000256" key="4">
    <source>
        <dbReference type="ARBA" id="ARBA00022771"/>
    </source>
</evidence>
<keyword evidence="4 7" id="KW-0863">Zinc-finger</keyword>
<evidence type="ECO:0000259" key="8">
    <source>
        <dbReference type="PROSITE" id="PS50157"/>
    </source>
</evidence>
<keyword evidence="10" id="KW-1185">Reference proteome</keyword>
<feature type="domain" description="C2H2-type" evidence="8">
    <location>
        <begin position="84"/>
        <end position="112"/>
    </location>
</feature>
<feature type="domain" description="C2H2-type" evidence="8">
    <location>
        <begin position="173"/>
        <end position="201"/>
    </location>
</feature>
<keyword evidence="2" id="KW-0479">Metal-binding</keyword>
<dbReference type="PROSITE" id="PS50157">
    <property type="entry name" value="ZINC_FINGER_C2H2_2"/>
    <property type="match status" value="4"/>
</dbReference>
<evidence type="ECO:0000256" key="5">
    <source>
        <dbReference type="ARBA" id="ARBA00022833"/>
    </source>
</evidence>
<dbReference type="InterPro" id="IPR013087">
    <property type="entry name" value="Znf_C2H2_type"/>
</dbReference>
<feature type="domain" description="C2H2-type" evidence="8">
    <location>
        <begin position="113"/>
        <end position="135"/>
    </location>
</feature>
<evidence type="ECO:0000313" key="9">
    <source>
        <dbReference type="EMBL" id="KAH3897438.1"/>
    </source>
</evidence>
<evidence type="ECO:0000256" key="3">
    <source>
        <dbReference type="ARBA" id="ARBA00022737"/>
    </source>
</evidence>
<evidence type="ECO:0000313" key="10">
    <source>
        <dbReference type="Proteomes" id="UP000828390"/>
    </source>
</evidence>
<keyword evidence="5" id="KW-0862">Zinc</keyword>
<dbReference type="AlphaFoldDB" id="A0A9D4NIW8"/>
<dbReference type="Gene3D" id="3.30.160.60">
    <property type="entry name" value="Classic Zinc Finger"/>
    <property type="match status" value="3"/>
</dbReference>
<comment type="subcellular location">
    <subcellularLocation>
        <location evidence="1">Nucleus</location>
    </subcellularLocation>
</comment>
<comment type="caution">
    <text evidence="9">The sequence shown here is derived from an EMBL/GenBank/DDBJ whole genome shotgun (WGS) entry which is preliminary data.</text>
</comment>
<keyword evidence="6" id="KW-0539">Nucleus</keyword>